<keyword evidence="2 4" id="KW-0238">DNA-binding</keyword>
<dbReference type="InterPro" id="IPR050109">
    <property type="entry name" value="HTH-type_TetR-like_transc_reg"/>
</dbReference>
<dbReference type="Pfam" id="PF00440">
    <property type="entry name" value="TetR_N"/>
    <property type="match status" value="1"/>
</dbReference>
<protein>
    <recommendedName>
        <fullName evidence="5">HTH tetR-type domain-containing protein</fullName>
    </recommendedName>
</protein>
<dbReference type="PRINTS" id="PR00455">
    <property type="entry name" value="HTHTETR"/>
</dbReference>
<evidence type="ECO:0000256" key="2">
    <source>
        <dbReference type="ARBA" id="ARBA00023125"/>
    </source>
</evidence>
<dbReference type="SUPFAM" id="SSF48498">
    <property type="entry name" value="Tetracyclin repressor-like, C-terminal domain"/>
    <property type="match status" value="1"/>
</dbReference>
<organism evidence="6 7">
    <name type="scientific">Paractinoplanes durhamensis</name>
    <dbReference type="NCBI Taxonomy" id="113563"/>
    <lineage>
        <taxon>Bacteria</taxon>
        <taxon>Bacillati</taxon>
        <taxon>Actinomycetota</taxon>
        <taxon>Actinomycetes</taxon>
        <taxon>Micromonosporales</taxon>
        <taxon>Micromonosporaceae</taxon>
        <taxon>Paractinoplanes</taxon>
    </lineage>
</organism>
<dbReference type="Gene3D" id="1.10.357.10">
    <property type="entry name" value="Tetracycline Repressor, domain 2"/>
    <property type="match status" value="1"/>
</dbReference>
<proteinExistence type="predicted"/>
<dbReference type="PROSITE" id="PS50977">
    <property type="entry name" value="HTH_TETR_2"/>
    <property type="match status" value="1"/>
</dbReference>
<dbReference type="PANTHER" id="PTHR30055">
    <property type="entry name" value="HTH-TYPE TRANSCRIPTIONAL REGULATOR RUTR"/>
    <property type="match status" value="1"/>
</dbReference>
<evidence type="ECO:0000256" key="3">
    <source>
        <dbReference type="ARBA" id="ARBA00023163"/>
    </source>
</evidence>
<name>A0ABQ3Z9N5_9ACTN</name>
<dbReference type="InterPro" id="IPR001647">
    <property type="entry name" value="HTH_TetR"/>
</dbReference>
<feature type="domain" description="HTH tetR-type" evidence="5">
    <location>
        <begin position="1"/>
        <end position="53"/>
    </location>
</feature>
<comment type="caution">
    <text evidence="6">The sequence shown here is derived from an EMBL/GenBank/DDBJ whole genome shotgun (WGS) entry which is preliminary data.</text>
</comment>
<reference evidence="6 7" key="1">
    <citation type="submission" date="2021-01" db="EMBL/GenBank/DDBJ databases">
        <title>Whole genome shotgun sequence of Actinoplanes durhamensis NBRC 14914.</title>
        <authorList>
            <person name="Komaki H."/>
            <person name="Tamura T."/>
        </authorList>
    </citation>
    <scope>NUCLEOTIDE SEQUENCE [LARGE SCALE GENOMIC DNA]</scope>
    <source>
        <strain evidence="6 7">NBRC 14914</strain>
    </source>
</reference>
<evidence type="ECO:0000256" key="4">
    <source>
        <dbReference type="PROSITE-ProRule" id="PRU00335"/>
    </source>
</evidence>
<sequence>MLQAAIDLLAERPQASMRDLATAAGVARQTVYAHYPTREDLIAAVIGHISADLTSRVDRLDPEEGAPAEALGQWLDLLWDVLAKYPILHTDALNGAPELDPQRHVPITDRLTRLIERGQAVGEFDDRVPPPWLAAAVVGLIHVAAAEMAAGRISTTDARRAFRTSALHLCRADRG</sequence>
<dbReference type="EMBL" id="BOML01000064">
    <property type="protein sequence ID" value="GIE06526.1"/>
    <property type="molecule type" value="Genomic_DNA"/>
</dbReference>
<dbReference type="InterPro" id="IPR009057">
    <property type="entry name" value="Homeodomain-like_sf"/>
</dbReference>
<keyword evidence="7" id="KW-1185">Reference proteome</keyword>
<evidence type="ECO:0000313" key="7">
    <source>
        <dbReference type="Proteomes" id="UP000637628"/>
    </source>
</evidence>
<evidence type="ECO:0000313" key="6">
    <source>
        <dbReference type="EMBL" id="GIE06526.1"/>
    </source>
</evidence>
<dbReference type="SUPFAM" id="SSF46689">
    <property type="entry name" value="Homeodomain-like"/>
    <property type="match status" value="1"/>
</dbReference>
<evidence type="ECO:0000256" key="1">
    <source>
        <dbReference type="ARBA" id="ARBA00023015"/>
    </source>
</evidence>
<keyword evidence="3" id="KW-0804">Transcription</keyword>
<keyword evidence="1" id="KW-0805">Transcription regulation</keyword>
<dbReference type="InterPro" id="IPR036271">
    <property type="entry name" value="Tet_transcr_reg_TetR-rel_C_sf"/>
</dbReference>
<accession>A0ABQ3Z9N5</accession>
<gene>
    <name evidence="6" type="ORF">Adu01nite_78760</name>
</gene>
<dbReference type="PANTHER" id="PTHR30055:SF234">
    <property type="entry name" value="HTH-TYPE TRANSCRIPTIONAL REGULATOR BETI"/>
    <property type="match status" value="1"/>
</dbReference>
<feature type="DNA-binding region" description="H-T-H motif" evidence="4">
    <location>
        <begin position="16"/>
        <end position="35"/>
    </location>
</feature>
<dbReference type="Proteomes" id="UP000637628">
    <property type="component" value="Unassembled WGS sequence"/>
</dbReference>
<evidence type="ECO:0000259" key="5">
    <source>
        <dbReference type="PROSITE" id="PS50977"/>
    </source>
</evidence>